<dbReference type="GO" id="GO:0016787">
    <property type="term" value="F:hydrolase activity"/>
    <property type="evidence" value="ECO:0007669"/>
    <property type="project" value="UniProtKB-KW"/>
</dbReference>
<feature type="domain" description="Metallo-beta-lactamase" evidence="1">
    <location>
        <begin position="21"/>
        <end position="228"/>
    </location>
</feature>
<dbReference type="AlphaFoldDB" id="A0A9X0YQZ5"/>
<dbReference type="Pfam" id="PF00753">
    <property type="entry name" value="Lactamase_B"/>
    <property type="match status" value="1"/>
</dbReference>
<dbReference type="PANTHER" id="PTHR23131:SF4">
    <property type="entry name" value="METALLO-BETA-LACTAMASE SUPERFAMILY POTEIN"/>
    <property type="match status" value="1"/>
</dbReference>
<dbReference type="Gene3D" id="3.60.15.10">
    <property type="entry name" value="Ribonuclease Z/Hydroxyacylglutathione hydrolase-like"/>
    <property type="match status" value="1"/>
</dbReference>
<dbReference type="Proteomes" id="UP001138793">
    <property type="component" value="Unassembled WGS sequence"/>
</dbReference>
<evidence type="ECO:0000259" key="1">
    <source>
        <dbReference type="SMART" id="SM00849"/>
    </source>
</evidence>
<protein>
    <submittedName>
        <fullName evidence="2">Glyoxylase-like metal-dependent hydrolase (Beta-lactamase superfamily II)</fullName>
    </submittedName>
</protein>
<dbReference type="InterPro" id="IPR048933">
    <property type="entry name" value="B_lactamase-like_C"/>
</dbReference>
<dbReference type="InterPro" id="IPR050662">
    <property type="entry name" value="Sec-metab_biosynth-thioest"/>
</dbReference>
<dbReference type="Gene3D" id="1.10.10.10">
    <property type="entry name" value="Winged helix-like DNA-binding domain superfamily/Winged helix DNA-binding domain"/>
    <property type="match status" value="1"/>
</dbReference>
<comment type="caution">
    <text evidence="2">The sequence shown here is derived from an EMBL/GenBank/DDBJ whole genome shotgun (WGS) entry which is preliminary data.</text>
</comment>
<evidence type="ECO:0000313" key="2">
    <source>
        <dbReference type="EMBL" id="MBP2077192.1"/>
    </source>
</evidence>
<gene>
    <name evidence="2" type="ORF">J2Z64_001423</name>
</gene>
<dbReference type="InterPro" id="IPR001279">
    <property type="entry name" value="Metallo-B-lactamas"/>
</dbReference>
<dbReference type="InterPro" id="IPR036388">
    <property type="entry name" value="WH-like_DNA-bd_sf"/>
</dbReference>
<reference evidence="2" key="1">
    <citation type="submission" date="2021-03" db="EMBL/GenBank/DDBJ databases">
        <title>Genomic Encyclopedia of Type Strains, Phase IV (KMG-IV): sequencing the most valuable type-strain genomes for metagenomic binning, comparative biology and taxonomic classification.</title>
        <authorList>
            <person name="Goeker M."/>
        </authorList>
    </citation>
    <scope>NUCLEOTIDE SEQUENCE</scope>
    <source>
        <strain evidence="2">DSM 107338</strain>
    </source>
</reference>
<dbReference type="PANTHER" id="PTHR23131">
    <property type="entry name" value="ENDORIBONUCLEASE LACTB2"/>
    <property type="match status" value="1"/>
</dbReference>
<evidence type="ECO:0000313" key="3">
    <source>
        <dbReference type="Proteomes" id="UP001138793"/>
    </source>
</evidence>
<dbReference type="Pfam" id="PF21221">
    <property type="entry name" value="B_lactamase-like_C"/>
    <property type="match status" value="1"/>
</dbReference>
<dbReference type="InterPro" id="IPR036866">
    <property type="entry name" value="RibonucZ/Hydroxyglut_hydro"/>
</dbReference>
<name>A0A9X0YQZ5_9BACI</name>
<sequence length="313" mass="35815">MLLDEYGIKLVKIDLPFRLNHVNCFLAEGENGFQVIDTGLHNKSTVERWEQELEGKTVTDILITHYHPDHFGYAGGLQERTSARVTMSKIDAEAGFEAWQEHFLNGLNENYQLSGIPTDIATKMSANTREFVPLVTPYPKVDQYLEEGASIPIGKFEYEVIFTPGHSDGLVCFYNKEKNILLSTDHILARITPNISYWFHGDPNPLGTYFNSLAKIRELDVDLVIPSHGKPFHGASKRIDEIRAHHDERLGVLVDILKNGCTIYEAGEQLFKRKLSIHETRFAVGETLAHLEYLRYNEECQREIRGGKYWYTL</sequence>
<keyword evidence="3" id="KW-1185">Reference proteome</keyword>
<dbReference type="EMBL" id="JAGGMB010000003">
    <property type="protein sequence ID" value="MBP2077192.1"/>
    <property type="molecule type" value="Genomic_DNA"/>
</dbReference>
<organism evidence="2 3">
    <name type="scientific">Oceanobacillus polygoni</name>
    <dbReference type="NCBI Taxonomy" id="1235259"/>
    <lineage>
        <taxon>Bacteria</taxon>
        <taxon>Bacillati</taxon>
        <taxon>Bacillota</taxon>
        <taxon>Bacilli</taxon>
        <taxon>Bacillales</taxon>
        <taxon>Bacillaceae</taxon>
        <taxon>Oceanobacillus</taxon>
    </lineage>
</organism>
<dbReference type="SMART" id="SM00849">
    <property type="entry name" value="Lactamase_B"/>
    <property type="match status" value="1"/>
</dbReference>
<dbReference type="SUPFAM" id="SSF56281">
    <property type="entry name" value="Metallo-hydrolase/oxidoreductase"/>
    <property type="match status" value="1"/>
</dbReference>
<proteinExistence type="predicted"/>
<keyword evidence="2" id="KW-0378">Hydrolase</keyword>
<accession>A0A9X0YQZ5</accession>
<dbReference type="RefSeq" id="WP_338112791.1">
    <property type="nucleotide sequence ID" value="NZ_JAGGMB010000003.1"/>
</dbReference>